<reference evidence="6 7" key="1">
    <citation type="submission" date="2019-02" db="EMBL/GenBank/DDBJ databases">
        <title>Deep-cultivation of Planctomycetes and their phenomic and genomic characterization uncovers novel biology.</title>
        <authorList>
            <person name="Wiegand S."/>
            <person name="Jogler M."/>
            <person name="Boedeker C."/>
            <person name="Pinto D."/>
            <person name="Vollmers J."/>
            <person name="Rivas-Marin E."/>
            <person name="Kohn T."/>
            <person name="Peeters S.H."/>
            <person name="Heuer A."/>
            <person name="Rast P."/>
            <person name="Oberbeckmann S."/>
            <person name="Bunk B."/>
            <person name="Jeske O."/>
            <person name="Meyerdierks A."/>
            <person name="Storesund J.E."/>
            <person name="Kallscheuer N."/>
            <person name="Luecker S."/>
            <person name="Lage O.M."/>
            <person name="Pohl T."/>
            <person name="Merkel B.J."/>
            <person name="Hornburger P."/>
            <person name="Mueller R.-W."/>
            <person name="Bruemmer F."/>
            <person name="Labrenz M."/>
            <person name="Spormann A.M."/>
            <person name="Op Den Camp H."/>
            <person name="Overmann J."/>
            <person name="Amann R."/>
            <person name="Jetten M.S.M."/>
            <person name="Mascher T."/>
            <person name="Medema M.H."/>
            <person name="Devos D.P."/>
            <person name="Kaster A.-K."/>
            <person name="Ovreas L."/>
            <person name="Rohde M."/>
            <person name="Galperin M.Y."/>
            <person name="Jogler C."/>
        </authorList>
    </citation>
    <scope>NUCLEOTIDE SEQUENCE [LARGE SCALE GENOMIC DNA]</scope>
    <source>
        <strain evidence="6 7">Pla111</strain>
    </source>
</reference>
<dbReference type="InterPro" id="IPR043137">
    <property type="entry name" value="GGT_ssub_C"/>
</dbReference>
<keyword evidence="6" id="KW-0012">Acyltransferase</keyword>
<dbReference type="InterPro" id="IPR051792">
    <property type="entry name" value="GGT_bact"/>
</dbReference>
<evidence type="ECO:0000256" key="1">
    <source>
        <dbReference type="ARBA" id="ARBA00009381"/>
    </source>
</evidence>
<dbReference type="PANTHER" id="PTHR43199">
    <property type="entry name" value="GLUTATHIONE HYDROLASE"/>
    <property type="match status" value="1"/>
</dbReference>
<evidence type="ECO:0000256" key="2">
    <source>
        <dbReference type="ARBA" id="ARBA00022679"/>
    </source>
</evidence>
<keyword evidence="7" id="KW-1185">Reference proteome</keyword>
<feature type="signal peptide" evidence="5">
    <location>
        <begin position="1"/>
        <end position="23"/>
    </location>
</feature>
<protein>
    <submittedName>
        <fullName evidence="6">Gamma-glutamyltranspeptidase</fullName>
        <ecNumber evidence="6">2.3.2.2</ecNumber>
    </submittedName>
</protein>
<accession>A0A5C5W9Q6</accession>
<evidence type="ECO:0000313" key="7">
    <source>
        <dbReference type="Proteomes" id="UP000318995"/>
    </source>
</evidence>
<keyword evidence="3" id="KW-0378">Hydrolase</keyword>
<comment type="caution">
    <text evidence="6">The sequence shown here is derived from an EMBL/GenBank/DDBJ whole genome shotgun (WGS) entry which is preliminary data.</text>
</comment>
<dbReference type="AlphaFoldDB" id="A0A5C5W9Q6"/>
<sequence length="573" mass="60595" precursor="true">MLRLRSVCRVALAVLSAAWPSTGVCDSVEATKWAIATGHPAATAAGLAVLRDGGNVVDAAIAASLTLGVAEPYGSGLGGKMVLLYHDATTGKVSCVLALCPSAAAMDVERFTELPGAARKYGYHAVGVPGLPAGLHAAYERWGTYPWAKLVAPAARLAEEGIVVSEEMRELWAPHQNDLANDAEACALYLLNKKTPPVGAKLRNADLAETLRRFADHGADGFYRGETAQRIVDAAQAAGAPLTSADFSGYKPRFTEPLAVNFNGHRVYSSPAPLTGGATVLAALRASEHMQGPLPIERNADYIDRFGRLLRVLYPRVTREVADTPEAEGVSWELLSEATLRSVAHDAARLNPDPTALDPVNALRDREADEGIECELSAGTTHLVVADAAGNMVSLTQSLSLHFGAAVVAPGTGVVLNDSMSNFATGWRESPNYAGANKLARSTVSPVIATRDGLPTLAVGLPGGQRIPTMTLQIVADTLGARVPLEEAFRRPRFHLRRPITAKQPKNLVDLEEGATEEELATLRRELAQLGWATERKPANGLYFGGGNAIGYQPGGKLIAVADTRRTNSADGD</sequence>
<dbReference type="EC" id="2.3.2.2" evidence="6"/>
<evidence type="ECO:0000256" key="5">
    <source>
        <dbReference type="SAM" id="SignalP"/>
    </source>
</evidence>
<evidence type="ECO:0000256" key="3">
    <source>
        <dbReference type="ARBA" id="ARBA00022801"/>
    </source>
</evidence>
<dbReference type="SUPFAM" id="SSF56235">
    <property type="entry name" value="N-terminal nucleophile aminohydrolases (Ntn hydrolases)"/>
    <property type="match status" value="1"/>
</dbReference>
<keyword evidence="4" id="KW-0865">Zymogen</keyword>
<feature type="chain" id="PRO_5022724281" evidence="5">
    <location>
        <begin position="24"/>
        <end position="573"/>
    </location>
</feature>
<keyword evidence="5" id="KW-0732">Signal</keyword>
<keyword evidence="2 6" id="KW-0808">Transferase</keyword>
<dbReference type="Proteomes" id="UP000318995">
    <property type="component" value="Unassembled WGS sequence"/>
</dbReference>
<evidence type="ECO:0000313" key="6">
    <source>
        <dbReference type="EMBL" id="TWT47390.1"/>
    </source>
</evidence>
<proteinExistence type="inferred from homology"/>
<dbReference type="Pfam" id="PF01019">
    <property type="entry name" value="G_glu_transpept"/>
    <property type="match status" value="1"/>
</dbReference>
<organism evidence="6 7">
    <name type="scientific">Botrimarina hoheduenensis</name>
    <dbReference type="NCBI Taxonomy" id="2528000"/>
    <lineage>
        <taxon>Bacteria</taxon>
        <taxon>Pseudomonadati</taxon>
        <taxon>Planctomycetota</taxon>
        <taxon>Planctomycetia</taxon>
        <taxon>Pirellulales</taxon>
        <taxon>Lacipirellulaceae</taxon>
        <taxon>Botrimarina</taxon>
    </lineage>
</organism>
<dbReference type="EMBL" id="SJPH01000002">
    <property type="protein sequence ID" value="TWT47390.1"/>
    <property type="molecule type" value="Genomic_DNA"/>
</dbReference>
<dbReference type="InterPro" id="IPR043138">
    <property type="entry name" value="GGT_lsub"/>
</dbReference>
<dbReference type="GO" id="GO:0103068">
    <property type="term" value="F:leukotriene C4 gamma-glutamyl transferase activity"/>
    <property type="evidence" value="ECO:0007669"/>
    <property type="project" value="UniProtKB-EC"/>
</dbReference>
<gene>
    <name evidence="6" type="primary">ggt_2</name>
    <name evidence="6" type="ORF">Pla111_10040</name>
</gene>
<evidence type="ECO:0000256" key="4">
    <source>
        <dbReference type="ARBA" id="ARBA00023145"/>
    </source>
</evidence>
<dbReference type="Gene3D" id="1.10.246.130">
    <property type="match status" value="1"/>
</dbReference>
<name>A0A5C5W9Q6_9BACT</name>
<dbReference type="PANTHER" id="PTHR43199:SF1">
    <property type="entry name" value="GLUTATHIONE HYDROLASE PROENZYME"/>
    <property type="match status" value="1"/>
</dbReference>
<dbReference type="GO" id="GO:0016787">
    <property type="term" value="F:hydrolase activity"/>
    <property type="evidence" value="ECO:0007669"/>
    <property type="project" value="UniProtKB-KW"/>
</dbReference>
<dbReference type="PRINTS" id="PR01210">
    <property type="entry name" value="GGTRANSPTASE"/>
</dbReference>
<dbReference type="OrthoDB" id="9781342at2"/>
<dbReference type="InterPro" id="IPR029055">
    <property type="entry name" value="Ntn_hydrolases_N"/>
</dbReference>
<dbReference type="Gene3D" id="3.60.20.40">
    <property type="match status" value="1"/>
</dbReference>
<comment type="similarity">
    <text evidence="1">Belongs to the gamma-glutamyltransferase family.</text>
</comment>